<evidence type="ECO:0000256" key="2">
    <source>
        <dbReference type="ARBA" id="ARBA00004651"/>
    </source>
</evidence>
<dbReference type="GO" id="GO:0009061">
    <property type="term" value="P:anaerobic respiration"/>
    <property type="evidence" value="ECO:0007669"/>
    <property type="project" value="UniProtKB-ARBA"/>
</dbReference>
<dbReference type="PROSITE" id="PS00198">
    <property type="entry name" value="4FE4S_FER_1"/>
    <property type="match status" value="1"/>
</dbReference>
<evidence type="ECO:0000256" key="14">
    <source>
        <dbReference type="SAM" id="Phobius"/>
    </source>
</evidence>
<feature type="transmembrane region" description="Helical" evidence="14">
    <location>
        <begin position="342"/>
        <end position="364"/>
    </location>
</feature>
<dbReference type="InterPro" id="IPR019546">
    <property type="entry name" value="TAT_signal_bac_arc"/>
</dbReference>
<evidence type="ECO:0000256" key="1">
    <source>
        <dbReference type="ARBA" id="ARBA00001966"/>
    </source>
</evidence>
<dbReference type="SUPFAM" id="SSF54862">
    <property type="entry name" value="4Fe-4S ferredoxins"/>
    <property type="match status" value="1"/>
</dbReference>
<dbReference type="InterPro" id="IPR017896">
    <property type="entry name" value="4Fe4S_Fe-S-bd"/>
</dbReference>
<evidence type="ECO:0000256" key="13">
    <source>
        <dbReference type="ARBA" id="ARBA00023136"/>
    </source>
</evidence>
<feature type="transmembrane region" description="Helical" evidence="14">
    <location>
        <begin position="416"/>
        <end position="435"/>
    </location>
</feature>
<dbReference type="PANTHER" id="PTHR43545">
    <property type="entry name" value="FORMATE DEHYDROGENASE, NITRATE-INDUCIBLE, IRON-SULFUR SUBUNIT"/>
    <property type="match status" value="1"/>
</dbReference>
<dbReference type="PROSITE" id="PS51379">
    <property type="entry name" value="4FE4S_FER_2"/>
    <property type="match status" value="3"/>
</dbReference>
<dbReference type="AlphaFoldDB" id="A0A376RCP3"/>
<dbReference type="InterPro" id="IPR017900">
    <property type="entry name" value="4Fe4S_Fe_S_CS"/>
</dbReference>
<keyword evidence="5" id="KW-0004">4Fe-4S</keyword>
<dbReference type="GO" id="GO:0051539">
    <property type="term" value="F:4 iron, 4 sulfur cluster binding"/>
    <property type="evidence" value="ECO:0007669"/>
    <property type="project" value="UniProtKB-KW"/>
</dbReference>
<keyword evidence="4" id="KW-1003">Cell membrane</keyword>
<gene>
    <name evidence="17" type="primary">hybB</name>
    <name evidence="17" type="ORF">NCTC10865_01031</name>
</gene>
<evidence type="ECO:0000256" key="6">
    <source>
        <dbReference type="ARBA" id="ARBA00022692"/>
    </source>
</evidence>
<dbReference type="PANTHER" id="PTHR43545:SF1">
    <property type="entry name" value="HYDROGENASE-2 OPERON PROTEIN HYBA"/>
    <property type="match status" value="1"/>
</dbReference>
<reference evidence="17 18" key="1">
    <citation type="submission" date="2018-06" db="EMBL/GenBank/DDBJ databases">
        <authorList>
            <consortium name="Pathogen Informatics"/>
            <person name="Doyle S."/>
        </authorList>
    </citation>
    <scope>NUCLEOTIDE SEQUENCE [LARGE SCALE GENOMIC DNA]</scope>
    <source>
        <strain evidence="17 18">NCTC10865</strain>
    </source>
</reference>
<dbReference type="Gene3D" id="3.30.70.20">
    <property type="match status" value="2"/>
</dbReference>
<dbReference type="NCBIfam" id="NF008134">
    <property type="entry name" value="PRK10882.1"/>
    <property type="match status" value="1"/>
</dbReference>
<dbReference type="GO" id="GO:0005886">
    <property type="term" value="C:plasma membrane"/>
    <property type="evidence" value="ECO:0007669"/>
    <property type="project" value="UniProtKB-SubCell"/>
</dbReference>
<feature type="transmembrane region" description="Helical" evidence="14">
    <location>
        <begin position="571"/>
        <end position="589"/>
    </location>
</feature>
<evidence type="ECO:0000256" key="8">
    <source>
        <dbReference type="ARBA" id="ARBA00022729"/>
    </source>
</evidence>
<evidence type="ECO:0000256" key="3">
    <source>
        <dbReference type="ARBA" id="ARBA00008929"/>
    </source>
</evidence>
<comment type="similarity">
    <text evidence="3">Belongs to the NrfD family.</text>
</comment>
<feature type="domain" description="4Fe-4S ferredoxin-type" evidence="16">
    <location>
        <begin position="136"/>
        <end position="165"/>
    </location>
</feature>
<feature type="transmembrane region" description="Helical" evidence="14">
    <location>
        <begin position="455"/>
        <end position="479"/>
    </location>
</feature>
<feature type="domain" description="4Fe-4S ferredoxin-type" evidence="16">
    <location>
        <begin position="103"/>
        <end position="134"/>
    </location>
</feature>
<accession>A0A376RCP3</accession>
<keyword evidence="12" id="KW-0411">Iron-sulfur</keyword>
<dbReference type="NCBIfam" id="NF008133">
    <property type="entry name" value="PRK10881.1"/>
    <property type="match status" value="1"/>
</dbReference>
<feature type="signal peptide" evidence="15">
    <location>
        <begin position="1"/>
        <end position="26"/>
    </location>
</feature>
<comment type="cofactor">
    <cofactor evidence="1">
        <name>[4Fe-4S] cluster</name>
        <dbReference type="ChEBI" id="CHEBI:49883"/>
    </cofactor>
</comment>
<evidence type="ECO:0000256" key="5">
    <source>
        <dbReference type="ARBA" id="ARBA00022485"/>
    </source>
</evidence>
<dbReference type="FunFam" id="3.30.70.20:FF:000003">
    <property type="entry name" value="Dimethyl sulfoxide reductase subunit B"/>
    <property type="match status" value="1"/>
</dbReference>
<evidence type="ECO:0000256" key="11">
    <source>
        <dbReference type="ARBA" id="ARBA00023004"/>
    </source>
</evidence>
<dbReference type="EMBL" id="UGCD01000002">
    <property type="protein sequence ID" value="STI15800.1"/>
    <property type="molecule type" value="Genomic_DNA"/>
</dbReference>
<evidence type="ECO:0000313" key="18">
    <source>
        <dbReference type="Proteomes" id="UP000254159"/>
    </source>
</evidence>
<dbReference type="Proteomes" id="UP000254159">
    <property type="component" value="Unassembled WGS sequence"/>
</dbReference>
<keyword evidence="6 14" id="KW-0812">Transmembrane</keyword>
<evidence type="ECO:0000313" key="17">
    <source>
        <dbReference type="EMBL" id="STI15800.1"/>
    </source>
</evidence>
<evidence type="ECO:0000256" key="12">
    <source>
        <dbReference type="ARBA" id="ARBA00023014"/>
    </source>
</evidence>
<dbReference type="NCBIfam" id="TIGR01409">
    <property type="entry name" value="TAT_signal_seq"/>
    <property type="match status" value="1"/>
</dbReference>
<comment type="subcellular location">
    <subcellularLocation>
        <location evidence="2">Cell membrane</location>
        <topology evidence="2">Multi-pass membrane protein</topology>
    </subcellularLocation>
</comment>
<keyword evidence="13 14" id="KW-0472">Membrane</keyword>
<dbReference type="GO" id="GO:0046872">
    <property type="term" value="F:metal ion binding"/>
    <property type="evidence" value="ECO:0007669"/>
    <property type="project" value="UniProtKB-KW"/>
</dbReference>
<dbReference type="InterPro" id="IPR005614">
    <property type="entry name" value="NrfD-like"/>
</dbReference>
<protein>
    <submittedName>
        <fullName evidence="17">Ni/Fe-hydrogenase 2 b-type cytochrome subunit</fullName>
    </submittedName>
</protein>
<feature type="transmembrane region" description="Helical" evidence="14">
    <location>
        <begin position="491"/>
        <end position="509"/>
    </location>
</feature>
<evidence type="ECO:0000256" key="10">
    <source>
        <dbReference type="ARBA" id="ARBA00022989"/>
    </source>
</evidence>
<evidence type="ECO:0000256" key="4">
    <source>
        <dbReference type="ARBA" id="ARBA00022475"/>
    </source>
</evidence>
<dbReference type="Pfam" id="PF03916">
    <property type="entry name" value="NrfD"/>
    <property type="match status" value="1"/>
</dbReference>
<feature type="chain" id="PRO_5016705719" evidence="15">
    <location>
        <begin position="27"/>
        <end position="723"/>
    </location>
</feature>
<feature type="domain" description="4Fe-4S ferredoxin-type" evidence="16">
    <location>
        <begin position="38"/>
        <end position="68"/>
    </location>
</feature>
<dbReference type="CDD" id="cd10561">
    <property type="entry name" value="HybA_like"/>
    <property type="match status" value="1"/>
</dbReference>
<dbReference type="InterPro" id="IPR051555">
    <property type="entry name" value="FDH_Electron_Transfer_Unit"/>
</dbReference>
<dbReference type="GO" id="GO:0016491">
    <property type="term" value="F:oxidoreductase activity"/>
    <property type="evidence" value="ECO:0007669"/>
    <property type="project" value="UniProtKB-ARBA"/>
</dbReference>
<feature type="transmembrane region" description="Helical" evidence="14">
    <location>
        <begin position="609"/>
        <end position="627"/>
    </location>
</feature>
<evidence type="ECO:0000256" key="9">
    <source>
        <dbReference type="ARBA" id="ARBA00022737"/>
    </source>
</evidence>
<evidence type="ECO:0000259" key="16">
    <source>
        <dbReference type="PROSITE" id="PS51379"/>
    </source>
</evidence>
<keyword evidence="11" id="KW-0408">Iron</keyword>
<name>A0A376RCP3_ECOLX</name>
<sequence>MNRRNFIKAASCGALLTGALPSVSHAAAENRPPIPGSLGMLYDSTLCVGCQACVTKCQDINFPERNPQGEQTWSNNDKLSPYTNNIIQVWTSGTGVNKDQEENGYAYIKKQCMHCVDPNCVSVCPVSALKKDPKTGIVHYDKDVCTGCRYCMVACPYNVPKYDYNNPFGALHKCELCNQKGVERLDKGGLPGCVEVCPAGAVIFGTREELMAEAKKRLALKPGSEYHYPRQTLKSGDTYLHTVPKYYPHLYGEKEGGGTQVLVLTGVPYENLDLPKLDDLSTGARSENIQHTLYKGMMLPLAVLAGLTVLVRRNTKTTITTEETIMSHDPKPLGGKIISKPVMIFGPLIVICMLLIVKRLVFGLGSVSDLNGGFPWGVWIAFDLLIGTGFACGGWALAWAVYVFNRGQYHPLVRPALLASLFGYSLGGLSITIDVGRYWNLPYFYIPGHFNVNSVLFETAVCMTIYIGVMALEFAPALFERLGWKVSLQRLNKVMFFIIALGALLPTMHQSSMGSLMISAGYKVHPLWQSYEMLPLFSLLTAFIMGFSIVIFEGSLVQAGLRGNGPDEKSLFVKLTNTISVLLAIFIVLRFGELIYRDKLSLAFAGDFYSVMFWIEVLLMLFPLVVLRVAKLRNDSRMLFLSALSALLGCATWRLTYSLVAFNPGGGYAYFPTWEELLISIGFVAIEICAYIVLIRLLPILPPLNKTIIIVMRRAKHEPENYY</sequence>
<evidence type="ECO:0000256" key="7">
    <source>
        <dbReference type="ARBA" id="ARBA00022723"/>
    </source>
</evidence>
<feature type="transmembrane region" description="Helical" evidence="14">
    <location>
        <begin position="677"/>
        <end position="698"/>
    </location>
</feature>
<feature type="transmembrane region" description="Helical" evidence="14">
    <location>
        <begin position="536"/>
        <end position="559"/>
    </location>
</feature>
<keyword evidence="8 15" id="KW-0732">Signal</keyword>
<feature type="transmembrane region" description="Helical" evidence="14">
    <location>
        <begin position="639"/>
        <end position="657"/>
    </location>
</feature>
<organism evidence="17 18">
    <name type="scientific">Escherichia coli</name>
    <dbReference type="NCBI Taxonomy" id="562"/>
    <lineage>
        <taxon>Bacteria</taxon>
        <taxon>Pseudomonadati</taxon>
        <taxon>Pseudomonadota</taxon>
        <taxon>Gammaproteobacteria</taxon>
        <taxon>Enterobacterales</taxon>
        <taxon>Enterobacteriaceae</taxon>
        <taxon>Escherichia</taxon>
    </lineage>
</organism>
<feature type="transmembrane region" description="Helical" evidence="14">
    <location>
        <begin position="376"/>
        <end position="404"/>
    </location>
</feature>
<evidence type="ECO:0000256" key="15">
    <source>
        <dbReference type="SAM" id="SignalP"/>
    </source>
</evidence>
<proteinExistence type="inferred from homology"/>
<dbReference type="Pfam" id="PF13247">
    <property type="entry name" value="Fer4_11"/>
    <property type="match status" value="1"/>
</dbReference>
<keyword evidence="7" id="KW-0479">Metal-binding</keyword>
<keyword evidence="9" id="KW-0677">Repeat</keyword>
<feature type="transmembrane region" description="Helical" evidence="14">
    <location>
        <begin position="293"/>
        <end position="311"/>
    </location>
</feature>
<keyword evidence="10 14" id="KW-1133">Transmembrane helix</keyword>